<organism evidence="1 2">
    <name type="scientific">Brachybacterium muris UCD-AY4</name>
    <dbReference type="NCBI Taxonomy" id="1249481"/>
    <lineage>
        <taxon>Bacteria</taxon>
        <taxon>Bacillati</taxon>
        <taxon>Actinomycetota</taxon>
        <taxon>Actinomycetes</taxon>
        <taxon>Micrococcales</taxon>
        <taxon>Dermabacteraceae</taxon>
        <taxon>Brachybacterium</taxon>
    </lineage>
</organism>
<accession>A0A022KZW0</accession>
<sequence>MALIRSFSKLTGGGVVHRTETDAGWALVQDGGHRLLYIATYGSDQRQSKPKSSQVIQLDRRGASELLKIIQDSFPGIDDDCVD</sequence>
<evidence type="ECO:0000313" key="1">
    <source>
        <dbReference type="EMBL" id="EYT48918.1"/>
    </source>
</evidence>
<dbReference type="EMBL" id="AORC01000011">
    <property type="protein sequence ID" value="EYT48918.1"/>
    <property type="molecule type" value="Genomic_DNA"/>
</dbReference>
<name>A0A022KZW0_9MICO</name>
<dbReference type="STRING" id="1249481.D641_0109740"/>
<dbReference type="RefSeq" id="WP_017823474.1">
    <property type="nucleotide sequence ID" value="NZ_AORC01000011.1"/>
</dbReference>
<protein>
    <submittedName>
        <fullName evidence="1">Uncharacterized protein</fullName>
    </submittedName>
</protein>
<reference evidence="1 2" key="1">
    <citation type="journal article" date="2013" name="Genome Announc.">
        <title>Draft genome sequence of an Actinobacterium, Brachybacterium muris strain UCD-AY4.</title>
        <authorList>
            <person name="Lo J.R."/>
            <person name="Lang J.M."/>
            <person name="Darling A.E."/>
            <person name="Eisen J.A."/>
            <person name="Coil D.A."/>
        </authorList>
    </citation>
    <scope>NUCLEOTIDE SEQUENCE [LARGE SCALE GENOMIC DNA]</scope>
    <source>
        <strain evidence="1 2">UCD-AY4</strain>
    </source>
</reference>
<dbReference type="HOGENOM" id="CLU_171097_0_0_11"/>
<comment type="caution">
    <text evidence="1">The sequence shown here is derived from an EMBL/GenBank/DDBJ whole genome shotgun (WGS) entry which is preliminary data.</text>
</comment>
<evidence type="ECO:0000313" key="2">
    <source>
        <dbReference type="Proteomes" id="UP000019754"/>
    </source>
</evidence>
<gene>
    <name evidence="1" type="ORF">D641_0109740</name>
</gene>
<keyword evidence="2" id="KW-1185">Reference proteome</keyword>
<dbReference type="OrthoDB" id="9781481at2"/>
<dbReference type="Proteomes" id="UP000019754">
    <property type="component" value="Unassembled WGS sequence"/>
</dbReference>
<dbReference type="AlphaFoldDB" id="A0A022KZW0"/>
<proteinExistence type="predicted"/>